<proteinExistence type="predicted"/>
<protein>
    <recommendedName>
        <fullName evidence="2">HTH luxR-type domain-containing protein</fullName>
    </recommendedName>
</protein>
<evidence type="ECO:0000256" key="1">
    <source>
        <dbReference type="ARBA" id="ARBA00023125"/>
    </source>
</evidence>
<dbReference type="SUPFAM" id="SSF46894">
    <property type="entry name" value="C-terminal effector domain of the bipartite response regulators"/>
    <property type="match status" value="1"/>
</dbReference>
<reference evidence="3" key="1">
    <citation type="submission" date="2019-08" db="EMBL/GenBank/DDBJ databases">
        <authorList>
            <consortium name="PulseNet: The National Subtyping Network for Foodborne Disease Surveillance"/>
            <person name="Tarr C.L."/>
            <person name="Trees E."/>
            <person name="Katz L.S."/>
            <person name="Carleton-Romer H.A."/>
            <person name="Stroika S."/>
            <person name="Kucerova Z."/>
            <person name="Roache K.F."/>
            <person name="Sabol A.L."/>
            <person name="Besser J."/>
            <person name="Gerner-Smidt P."/>
        </authorList>
    </citation>
    <scope>NUCLEOTIDE SEQUENCE</scope>
    <source>
        <strain evidence="3">PNUSAS086289</strain>
    </source>
</reference>
<dbReference type="GO" id="GO:0006355">
    <property type="term" value="P:regulation of DNA-templated transcription"/>
    <property type="evidence" value="ECO:0007669"/>
    <property type="project" value="InterPro"/>
</dbReference>
<keyword evidence="1" id="KW-0238">DNA-binding</keyword>
<dbReference type="Pfam" id="PF00196">
    <property type="entry name" value="GerE"/>
    <property type="match status" value="1"/>
</dbReference>
<evidence type="ECO:0000259" key="2">
    <source>
        <dbReference type="SMART" id="SM00421"/>
    </source>
</evidence>
<accession>A0A5Y5TCM5</accession>
<dbReference type="Gene3D" id="1.10.10.10">
    <property type="entry name" value="Winged helix-like DNA-binding domain superfamily/Winged helix DNA-binding domain"/>
    <property type="match status" value="1"/>
</dbReference>
<dbReference type="InterPro" id="IPR036388">
    <property type="entry name" value="WH-like_DNA-bd_sf"/>
</dbReference>
<dbReference type="EMBL" id="AAJCCP010000007">
    <property type="protein sequence ID" value="ECK5213798.1"/>
    <property type="molecule type" value="Genomic_DNA"/>
</dbReference>
<comment type="caution">
    <text evidence="3">The sequence shown here is derived from an EMBL/GenBank/DDBJ whole genome shotgun (WGS) entry which is preliminary data.</text>
</comment>
<name>A0A5Y5TCM5_SALER</name>
<feature type="domain" description="HTH luxR-type" evidence="2">
    <location>
        <begin position="134"/>
        <end position="191"/>
    </location>
</feature>
<organism evidence="3">
    <name type="scientific">Salmonella enterica</name>
    <name type="common">Salmonella choleraesuis</name>
    <dbReference type="NCBI Taxonomy" id="28901"/>
    <lineage>
        <taxon>Bacteria</taxon>
        <taxon>Pseudomonadati</taxon>
        <taxon>Pseudomonadota</taxon>
        <taxon>Gammaproteobacteria</taxon>
        <taxon>Enterobacterales</taxon>
        <taxon>Enterobacteriaceae</taxon>
        <taxon>Salmonella</taxon>
    </lineage>
</organism>
<evidence type="ECO:0000313" key="3">
    <source>
        <dbReference type="EMBL" id="ECK5213798.1"/>
    </source>
</evidence>
<dbReference type="InterPro" id="IPR016032">
    <property type="entry name" value="Sig_transdc_resp-reg_C-effctor"/>
</dbReference>
<dbReference type="InterPro" id="IPR000792">
    <property type="entry name" value="Tscrpt_reg_LuxR_C"/>
</dbReference>
<dbReference type="AlphaFoldDB" id="A0A5Y5TCM5"/>
<gene>
    <name evidence="3" type="ORF">FRL26_08885</name>
</gene>
<dbReference type="SMART" id="SM00421">
    <property type="entry name" value="HTH_LUXR"/>
    <property type="match status" value="1"/>
</dbReference>
<sequence>MHRLFVVTDCQFTLMGLEWLMKEADKAIKVIQVRKPEDVLTSPEGEGNRAVLIVMPVGSPAIRASGRLFLWRWALWRPVSQTGITPCLLLCDKQESNVTGAYPLSRQLSLPTLSAQLLAILNHPAFYVRTCSRVRPLTAIQRVVLEATITGERVSVTAARLGVTERSVFSCRTALIHKIGLRNRMELMCLNDRDAI</sequence>
<dbReference type="GO" id="GO:0003677">
    <property type="term" value="F:DNA binding"/>
    <property type="evidence" value="ECO:0007669"/>
    <property type="project" value="UniProtKB-KW"/>
</dbReference>